<dbReference type="AlphaFoldDB" id="A0A8T0EJ43"/>
<gene>
    <name evidence="1" type="ORF">HNY73_016153</name>
</gene>
<organism evidence="1 2">
    <name type="scientific">Argiope bruennichi</name>
    <name type="common">Wasp spider</name>
    <name type="synonym">Aranea bruennichi</name>
    <dbReference type="NCBI Taxonomy" id="94029"/>
    <lineage>
        <taxon>Eukaryota</taxon>
        <taxon>Metazoa</taxon>
        <taxon>Ecdysozoa</taxon>
        <taxon>Arthropoda</taxon>
        <taxon>Chelicerata</taxon>
        <taxon>Arachnida</taxon>
        <taxon>Araneae</taxon>
        <taxon>Araneomorphae</taxon>
        <taxon>Entelegynae</taxon>
        <taxon>Araneoidea</taxon>
        <taxon>Araneidae</taxon>
        <taxon>Argiope</taxon>
    </lineage>
</organism>
<dbReference type="EMBL" id="JABXBU010002227">
    <property type="protein sequence ID" value="KAF8773494.1"/>
    <property type="molecule type" value="Genomic_DNA"/>
</dbReference>
<protein>
    <submittedName>
        <fullName evidence="1">Uncharacterized protein</fullName>
    </submittedName>
</protein>
<reference evidence="1" key="2">
    <citation type="submission" date="2020-06" db="EMBL/GenBank/DDBJ databases">
        <authorList>
            <person name="Sheffer M."/>
        </authorList>
    </citation>
    <scope>NUCLEOTIDE SEQUENCE</scope>
</reference>
<reference evidence="1" key="1">
    <citation type="journal article" date="2020" name="bioRxiv">
        <title>Chromosome-level reference genome of the European wasp spider Argiope bruennichi: a resource for studies on range expansion and evolutionary adaptation.</title>
        <authorList>
            <person name="Sheffer M.M."/>
            <person name="Hoppe A."/>
            <person name="Krehenwinkel H."/>
            <person name="Uhl G."/>
            <person name="Kuss A.W."/>
            <person name="Jensen L."/>
            <person name="Jensen C."/>
            <person name="Gillespie R.G."/>
            <person name="Hoff K.J."/>
            <person name="Prost S."/>
        </authorList>
    </citation>
    <scope>NUCLEOTIDE SEQUENCE</scope>
</reference>
<keyword evidence="2" id="KW-1185">Reference proteome</keyword>
<accession>A0A8T0EJ43</accession>
<sequence length="123" mass="14453">MLAYIKRLGILGTSISETSCLVCCSCAIVVSTYQKWMVKRQVAWQRETVYSIACLAEQLERTCGEVARRTFLTLLEKVKSVIREESIVEDPLSFKRSFLEYLELEDKISELYRFVFETFRMHY</sequence>
<comment type="caution">
    <text evidence="1">The sequence shown here is derived from an EMBL/GenBank/DDBJ whole genome shotgun (WGS) entry which is preliminary data.</text>
</comment>
<dbReference type="Proteomes" id="UP000807504">
    <property type="component" value="Unassembled WGS sequence"/>
</dbReference>
<evidence type="ECO:0000313" key="1">
    <source>
        <dbReference type="EMBL" id="KAF8773494.1"/>
    </source>
</evidence>
<proteinExistence type="predicted"/>
<name>A0A8T0EJ43_ARGBR</name>
<evidence type="ECO:0000313" key="2">
    <source>
        <dbReference type="Proteomes" id="UP000807504"/>
    </source>
</evidence>